<feature type="compositionally biased region" description="Polar residues" evidence="1">
    <location>
        <begin position="513"/>
        <end position="529"/>
    </location>
</feature>
<dbReference type="PROSITE" id="PS50206">
    <property type="entry name" value="RHODANESE_3"/>
    <property type="match status" value="1"/>
</dbReference>
<feature type="compositionally biased region" description="Pro residues" evidence="1">
    <location>
        <begin position="468"/>
        <end position="477"/>
    </location>
</feature>
<reference evidence="3 5" key="2">
    <citation type="journal article" date="2018" name="Plant J.">
        <title>The Physcomitrella patens chromosome-scale assembly reveals moss genome structure and evolution.</title>
        <authorList>
            <person name="Lang D."/>
            <person name="Ullrich K.K."/>
            <person name="Murat F."/>
            <person name="Fuchs J."/>
            <person name="Jenkins J."/>
            <person name="Haas F.B."/>
            <person name="Piednoel M."/>
            <person name="Gundlach H."/>
            <person name="Van Bel M."/>
            <person name="Meyberg R."/>
            <person name="Vives C."/>
            <person name="Morata J."/>
            <person name="Symeonidi A."/>
            <person name="Hiss M."/>
            <person name="Muchero W."/>
            <person name="Kamisugi Y."/>
            <person name="Saleh O."/>
            <person name="Blanc G."/>
            <person name="Decker E.L."/>
            <person name="van Gessel N."/>
            <person name="Grimwood J."/>
            <person name="Hayes R.D."/>
            <person name="Graham S.W."/>
            <person name="Gunter L.E."/>
            <person name="McDaniel S.F."/>
            <person name="Hoernstein S.N.W."/>
            <person name="Larsson A."/>
            <person name="Li F.W."/>
            <person name="Perroud P.F."/>
            <person name="Phillips J."/>
            <person name="Ranjan P."/>
            <person name="Rokshar D.S."/>
            <person name="Rothfels C.J."/>
            <person name="Schneider L."/>
            <person name="Shu S."/>
            <person name="Stevenson D.W."/>
            <person name="Thummler F."/>
            <person name="Tillich M."/>
            <person name="Villarreal Aguilar J.C."/>
            <person name="Widiez T."/>
            <person name="Wong G.K."/>
            <person name="Wymore A."/>
            <person name="Zhang Y."/>
            <person name="Zimmer A.D."/>
            <person name="Quatrano R.S."/>
            <person name="Mayer K.F.X."/>
            <person name="Goodstein D."/>
            <person name="Casacuberta J.M."/>
            <person name="Vandepoele K."/>
            <person name="Reski R."/>
            <person name="Cuming A.C."/>
            <person name="Tuskan G.A."/>
            <person name="Maumus F."/>
            <person name="Salse J."/>
            <person name="Schmutz J."/>
            <person name="Rensing S.A."/>
        </authorList>
    </citation>
    <scope>NUCLEOTIDE SEQUENCE [LARGE SCALE GENOMIC DNA]</scope>
    <source>
        <strain evidence="4 5">cv. Gransden 2004</strain>
    </source>
</reference>
<dbReference type="Pfam" id="PF12368">
    <property type="entry name" value="Rhodanese_C"/>
    <property type="match status" value="1"/>
</dbReference>
<reference evidence="3 5" key="1">
    <citation type="journal article" date="2008" name="Science">
        <title>The Physcomitrella genome reveals evolutionary insights into the conquest of land by plants.</title>
        <authorList>
            <person name="Rensing S."/>
            <person name="Lang D."/>
            <person name="Zimmer A."/>
            <person name="Terry A."/>
            <person name="Salamov A."/>
            <person name="Shapiro H."/>
            <person name="Nishiyama T."/>
            <person name="Perroud P.-F."/>
            <person name="Lindquist E."/>
            <person name="Kamisugi Y."/>
            <person name="Tanahashi T."/>
            <person name="Sakakibara K."/>
            <person name="Fujita T."/>
            <person name="Oishi K."/>
            <person name="Shin-I T."/>
            <person name="Kuroki Y."/>
            <person name="Toyoda A."/>
            <person name="Suzuki Y."/>
            <person name="Hashimoto A."/>
            <person name="Yamaguchi K."/>
            <person name="Sugano A."/>
            <person name="Kohara Y."/>
            <person name="Fujiyama A."/>
            <person name="Anterola A."/>
            <person name="Aoki S."/>
            <person name="Ashton N."/>
            <person name="Barbazuk W.B."/>
            <person name="Barker E."/>
            <person name="Bennetzen J."/>
            <person name="Bezanilla M."/>
            <person name="Blankenship R."/>
            <person name="Cho S.H."/>
            <person name="Dutcher S."/>
            <person name="Estelle M."/>
            <person name="Fawcett J.A."/>
            <person name="Gundlach H."/>
            <person name="Hanada K."/>
            <person name="Heyl A."/>
            <person name="Hicks K.A."/>
            <person name="Hugh J."/>
            <person name="Lohr M."/>
            <person name="Mayer K."/>
            <person name="Melkozernov A."/>
            <person name="Murata T."/>
            <person name="Nelson D."/>
            <person name="Pils B."/>
            <person name="Prigge M."/>
            <person name="Reiss B."/>
            <person name="Renner T."/>
            <person name="Rombauts S."/>
            <person name="Rushton P."/>
            <person name="Sanderfoot A."/>
            <person name="Schween G."/>
            <person name="Shiu S.-H."/>
            <person name="Stueber K."/>
            <person name="Theodoulou F.L."/>
            <person name="Tu H."/>
            <person name="Van de Peer Y."/>
            <person name="Verrier P.J."/>
            <person name="Waters E."/>
            <person name="Wood A."/>
            <person name="Yang L."/>
            <person name="Cove D."/>
            <person name="Cuming A."/>
            <person name="Hasebe M."/>
            <person name="Lucas S."/>
            <person name="Mishler D.B."/>
            <person name="Reski R."/>
            <person name="Grigoriev I."/>
            <person name="Quatrano R.S."/>
            <person name="Boore J.L."/>
        </authorList>
    </citation>
    <scope>NUCLEOTIDE SEQUENCE [LARGE SCALE GENOMIC DNA]</scope>
    <source>
        <strain evidence="4 5">cv. Gransden 2004</strain>
    </source>
</reference>
<evidence type="ECO:0000313" key="3">
    <source>
        <dbReference type="EMBL" id="PNR36470.1"/>
    </source>
</evidence>
<dbReference type="GeneID" id="112294882"/>
<feature type="region of interest" description="Disordered" evidence="1">
    <location>
        <begin position="462"/>
        <end position="529"/>
    </location>
</feature>
<dbReference type="STRING" id="3218.A0A2K1J4N6"/>
<dbReference type="OMA" id="VHRNCAN"/>
<dbReference type="EnsemblPlants" id="Pp3c17_19320V3.2">
    <property type="protein sequence ID" value="Pp3c17_19320V3.2"/>
    <property type="gene ID" value="Pp3c17_19320"/>
</dbReference>
<accession>A0A2K1J4N6</accession>
<dbReference type="Gramene" id="Pp3c17_19320V3.2">
    <property type="protein sequence ID" value="Pp3c17_19320V3.2"/>
    <property type="gene ID" value="Pp3c17_19320"/>
</dbReference>
<protein>
    <recommendedName>
        <fullName evidence="2">Rhodanese domain-containing protein</fullName>
    </recommendedName>
</protein>
<keyword evidence="5" id="KW-1185">Reference proteome</keyword>
<dbReference type="InterPro" id="IPR020936">
    <property type="entry name" value="TrhO"/>
</dbReference>
<evidence type="ECO:0000313" key="4">
    <source>
        <dbReference type="EnsemblPlants" id="Pp3c17_19320V3.1"/>
    </source>
</evidence>
<dbReference type="InterPro" id="IPR001763">
    <property type="entry name" value="Rhodanese-like_dom"/>
</dbReference>
<dbReference type="RefSeq" id="XP_024401620.1">
    <property type="nucleotide sequence ID" value="XM_024545852.2"/>
</dbReference>
<dbReference type="Gramene" id="Pp3c17_19320V3.1">
    <property type="protein sequence ID" value="Pp3c17_19320V3.1"/>
    <property type="gene ID" value="Pp3c17_19320"/>
</dbReference>
<dbReference type="InterPro" id="IPR022111">
    <property type="entry name" value="Rhodanese_C"/>
</dbReference>
<dbReference type="KEGG" id="ppp:112294882"/>
<evidence type="ECO:0000256" key="1">
    <source>
        <dbReference type="SAM" id="MobiDB-lite"/>
    </source>
</evidence>
<dbReference type="PANTHER" id="PTHR43268:SF3">
    <property type="entry name" value="RHODANESE-LIKE DOMAIN-CONTAINING PROTEIN 7-RELATED"/>
    <property type="match status" value="1"/>
</dbReference>
<feature type="domain" description="Rhodanese" evidence="2">
    <location>
        <begin position="263"/>
        <end position="366"/>
    </location>
</feature>
<dbReference type="SMART" id="SM00450">
    <property type="entry name" value="RHOD"/>
    <property type="match status" value="1"/>
</dbReference>
<dbReference type="OrthoDB" id="25002at2759"/>
<dbReference type="FunCoup" id="A0A2K1J4N6">
    <property type="interactions" value="599"/>
</dbReference>
<gene>
    <name evidence="4" type="primary">LOC112294882</name>
    <name evidence="3" type="ORF">PHYPA_022321</name>
</gene>
<dbReference type="Gene3D" id="3.30.70.100">
    <property type="match status" value="1"/>
</dbReference>
<dbReference type="AlphaFoldDB" id="A0A2K1J4N6"/>
<proteinExistence type="predicted"/>
<dbReference type="EMBL" id="ABEU02000017">
    <property type="protein sequence ID" value="PNR36470.1"/>
    <property type="molecule type" value="Genomic_DNA"/>
</dbReference>
<dbReference type="SUPFAM" id="SSF52821">
    <property type="entry name" value="Rhodanese/Cell cycle control phosphatase"/>
    <property type="match status" value="1"/>
</dbReference>
<dbReference type="Pfam" id="PF00581">
    <property type="entry name" value="Rhodanese"/>
    <property type="match status" value="1"/>
</dbReference>
<reference evidence="4" key="3">
    <citation type="submission" date="2020-12" db="UniProtKB">
        <authorList>
            <consortium name="EnsemblPlants"/>
        </authorList>
    </citation>
    <scope>IDENTIFICATION</scope>
</reference>
<evidence type="ECO:0000313" key="5">
    <source>
        <dbReference type="Proteomes" id="UP000006727"/>
    </source>
</evidence>
<feature type="compositionally biased region" description="Basic residues" evidence="1">
    <location>
        <begin position="483"/>
        <end position="493"/>
    </location>
</feature>
<dbReference type="PaxDb" id="3218-PP1S65_163V6.2"/>
<dbReference type="InterPro" id="IPR036873">
    <property type="entry name" value="Rhodanese-like_dom_sf"/>
</dbReference>
<dbReference type="Pfam" id="PF17773">
    <property type="entry name" value="UPF0176_N"/>
    <property type="match status" value="1"/>
</dbReference>
<dbReference type="EnsemblPlants" id="Pp3c17_19320V3.1">
    <property type="protein sequence ID" value="Pp3c17_19320V3.1"/>
    <property type="gene ID" value="Pp3c17_19320"/>
</dbReference>
<dbReference type="PANTHER" id="PTHR43268">
    <property type="entry name" value="THIOSULFATE SULFURTRANSFERASE/RHODANESE-LIKE DOMAIN-CONTAINING PROTEIN 2"/>
    <property type="match status" value="1"/>
</dbReference>
<dbReference type="InterPro" id="IPR040503">
    <property type="entry name" value="TRHO_N"/>
</dbReference>
<organism evidence="3">
    <name type="scientific">Physcomitrium patens</name>
    <name type="common">Spreading-leaved earth moss</name>
    <name type="synonym">Physcomitrella patens</name>
    <dbReference type="NCBI Taxonomy" id="3218"/>
    <lineage>
        <taxon>Eukaryota</taxon>
        <taxon>Viridiplantae</taxon>
        <taxon>Streptophyta</taxon>
        <taxon>Embryophyta</taxon>
        <taxon>Bryophyta</taxon>
        <taxon>Bryophytina</taxon>
        <taxon>Bryopsida</taxon>
        <taxon>Funariidae</taxon>
        <taxon>Funariales</taxon>
        <taxon>Funariaceae</taxon>
        <taxon>Physcomitrium</taxon>
    </lineage>
</organism>
<dbReference type="Proteomes" id="UP000006727">
    <property type="component" value="Chromosome 17"/>
</dbReference>
<sequence length="529" mass="59783">MGHVLRWSVLRFRLCDGQFRFTTLSHSAFPLLSHQFVAKPRLERASGGRAVRAMVFEPRVEFHEKRKGCLSGFRSFGSRSSHSHQAVSAVEDFGGSRGFDSDSEGLDEEDDGRVYEAGDDYIIVNFYHFVNIEDAHAEVARHTAFMEGRNIRGRIYINFQGINAQLSGPRKDAMDYANWVKEDERFAPTYIQVSPSPRGHAFPRLKLRYKPSLVQVCEDSDSLPLTDPTARAVPLTPKQWREKLEKRHDALTKGAGEVSNLENVKKVLLLDVRNRYEWDVGHFQGAQRPEVECFKSTEFGLSDEKEVEADPLAGVDKENTEILMYCTGGIRCDVYSTILRKKGFKNLYSLRGGVAKYLKEEGASQWNGRLFVFDSRLAVPPAFYHGEPAADDTSSSTSAIARCLTCGSEVEPVHRNCANLDCNNLYLSCAACTAKLRGCCCSECMEAPRLRPVLGQDETYQRWHNYRDPPPPPPRPPGWVSRRALKRRRRKERRKEEERLKHTGASEVHCSSGGESSSEQANPSFVHQV</sequence>
<dbReference type="Gene3D" id="3.40.250.10">
    <property type="entry name" value="Rhodanese-like domain"/>
    <property type="match status" value="1"/>
</dbReference>
<name>A0A2K1J4N6_PHYPA</name>
<evidence type="ECO:0000259" key="2">
    <source>
        <dbReference type="PROSITE" id="PS50206"/>
    </source>
</evidence>